<evidence type="ECO:0000313" key="1">
    <source>
        <dbReference type="EMBL" id="CAH1432154.1"/>
    </source>
</evidence>
<name>A0AAU9N788_9ASTR</name>
<proteinExistence type="predicted"/>
<protein>
    <submittedName>
        <fullName evidence="1">Uncharacterized protein</fullName>
    </submittedName>
</protein>
<keyword evidence="2" id="KW-1185">Reference proteome</keyword>
<reference evidence="1 2" key="1">
    <citation type="submission" date="2022-01" db="EMBL/GenBank/DDBJ databases">
        <authorList>
            <person name="Xiong W."/>
            <person name="Schranz E."/>
        </authorList>
    </citation>
    <scope>NUCLEOTIDE SEQUENCE [LARGE SCALE GENOMIC DNA]</scope>
</reference>
<accession>A0AAU9N788</accession>
<dbReference type="AlphaFoldDB" id="A0AAU9N788"/>
<comment type="caution">
    <text evidence="1">The sequence shown here is derived from an EMBL/GenBank/DDBJ whole genome shotgun (WGS) entry which is preliminary data.</text>
</comment>
<dbReference type="EMBL" id="CAKMRJ010003334">
    <property type="protein sequence ID" value="CAH1432154.1"/>
    <property type="molecule type" value="Genomic_DNA"/>
</dbReference>
<evidence type="ECO:0000313" key="2">
    <source>
        <dbReference type="Proteomes" id="UP001157418"/>
    </source>
</evidence>
<sequence>MISSYTSRFFSAKTTTTSTSSYQISPPPSSLVHHCFHQISSSSSLPTRSTTIVLTASYYRPFHHNFPSYLFPFLSSGEFLRCRLLRQQSFSDNVLVLTISNHTGVQIITEYAILFC</sequence>
<organism evidence="1 2">
    <name type="scientific">Lactuca virosa</name>
    <dbReference type="NCBI Taxonomy" id="75947"/>
    <lineage>
        <taxon>Eukaryota</taxon>
        <taxon>Viridiplantae</taxon>
        <taxon>Streptophyta</taxon>
        <taxon>Embryophyta</taxon>
        <taxon>Tracheophyta</taxon>
        <taxon>Spermatophyta</taxon>
        <taxon>Magnoliopsida</taxon>
        <taxon>eudicotyledons</taxon>
        <taxon>Gunneridae</taxon>
        <taxon>Pentapetalae</taxon>
        <taxon>asterids</taxon>
        <taxon>campanulids</taxon>
        <taxon>Asterales</taxon>
        <taxon>Asteraceae</taxon>
        <taxon>Cichorioideae</taxon>
        <taxon>Cichorieae</taxon>
        <taxon>Lactucinae</taxon>
        <taxon>Lactuca</taxon>
    </lineage>
</organism>
<dbReference type="Proteomes" id="UP001157418">
    <property type="component" value="Unassembled WGS sequence"/>
</dbReference>
<gene>
    <name evidence="1" type="ORF">LVIROSA_LOCUS18824</name>
</gene>